<organism evidence="4">
    <name type="scientific">Rodentolepis nana</name>
    <name type="common">Dwarf tapeworm</name>
    <name type="synonym">Hymenolepis nana</name>
    <dbReference type="NCBI Taxonomy" id="102285"/>
    <lineage>
        <taxon>Eukaryota</taxon>
        <taxon>Metazoa</taxon>
        <taxon>Spiralia</taxon>
        <taxon>Lophotrochozoa</taxon>
        <taxon>Platyhelminthes</taxon>
        <taxon>Cestoda</taxon>
        <taxon>Eucestoda</taxon>
        <taxon>Cyclophyllidea</taxon>
        <taxon>Hymenolepididae</taxon>
        <taxon>Rodentolepis</taxon>
    </lineage>
</organism>
<accession>A0A0R3TFW1</accession>
<dbReference type="OrthoDB" id="6282629at2759"/>
<gene>
    <name evidence="2" type="ORF">HNAJ_LOCUS5948</name>
</gene>
<dbReference type="WBParaSite" id="HNAJ_0000595201-mRNA-1">
    <property type="protein sequence ID" value="HNAJ_0000595201-mRNA-1"/>
    <property type="gene ID" value="HNAJ_0000595201"/>
</dbReference>
<name>A0A0R3TFW1_RODNA</name>
<dbReference type="EMBL" id="UZAE01005730">
    <property type="protein sequence ID" value="VDO01808.1"/>
    <property type="molecule type" value="Genomic_DNA"/>
</dbReference>
<feature type="region of interest" description="Disordered" evidence="1">
    <location>
        <begin position="1"/>
        <end position="27"/>
    </location>
</feature>
<feature type="region of interest" description="Disordered" evidence="1">
    <location>
        <begin position="58"/>
        <end position="78"/>
    </location>
</feature>
<dbReference type="Proteomes" id="UP000278807">
    <property type="component" value="Unassembled WGS sequence"/>
</dbReference>
<sequence length="174" mass="19627">MCNSEIAPKSLTSNSVSTSITSENLSSEPSLMWSLTYDGENSSSTDGNQLPQYSWRKKHATNKCSDGDSQRNTPPPITVDKENVDARELLRRKYEILQQIALEHSKLAGLMHDEVDLTGIEPENYRESMKAYEKAVDDFECFQIFMDSMVITTSQESDVTPGESKIIRHIITLM</sequence>
<dbReference type="AlphaFoldDB" id="A0A0R3TFW1"/>
<protein>
    <submittedName>
        <fullName evidence="2 4">Uncharacterized protein</fullName>
    </submittedName>
</protein>
<reference evidence="2 3" key="2">
    <citation type="submission" date="2018-11" db="EMBL/GenBank/DDBJ databases">
        <authorList>
            <consortium name="Pathogen Informatics"/>
        </authorList>
    </citation>
    <scope>NUCLEOTIDE SEQUENCE [LARGE SCALE GENOMIC DNA]</scope>
</reference>
<proteinExistence type="predicted"/>
<evidence type="ECO:0000313" key="3">
    <source>
        <dbReference type="Proteomes" id="UP000278807"/>
    </source>
</evidence>
<keyword evidence="3" id="KW-1185">Reference proteome</keyword>
<reference evidence="4" key="1">
    <citation type="submission" date="2017-02" db="UniProtKB">
        <authorList>
            <consortium name="WormBaseParasite"/>
        </authorList>
    </citation>
    <scope>IDENTIFICATION</scope>
</reference>
<feature type="compositionally biased region" description="Polar residues" evidence="1">
    <location>
        <begin position="10"/>
        <end position="27"/>
    </location>
</feature>
<dbReference type="STRING" id="102285.A0A0R3TFW1"/>
<evidence type="ECO:0000313" key="2">
    <source>
        <dbReference type="EMBL" id="VDO01808.1"/>
    </source>
</evidence>
<evidence type="ECO:0000256" key="1">
    <source>
        <dbReference type="SAM" id="MobiDB-lite"/>
    </source>
</evidence>
<evidence type="ECO:0000313" key="4">
    <source>
        <dbReference type="WBParaSite" id="HNAJ_0000595201-mRNA-1"/>
    </source>
</evidence>